<dbReference type="Gene3D" id="3.30.530.20">
    <property type="match status" value="1"/>
</dbReference>
<dbReference type="Proteomes" id="UP000675163">
    <property type="component" value="Unassembled WGS sequence"/>
</dbReference>
<name>A0A940PVK8_9MICO</name>
<evidence type="ECO:0000256" key="1">
    <source>
        <dbReference type="ARBA" id="ARBA00006817"/>
    </source>
</evidence>
<dbReference type="InterPro" id="IPR023393">
    <property type="entry name" value="START-like_dom_sf"/>
</dbReference>
<evidence type="ECO:0000313" key="4">
    <source>
        <dbReference type="EMBL" id="MBP1327035.1"/>
    </source>
</evidence>
<keyword evidence="5" id="KW-1185">Reference proteome</keyword>
<comment type="similarity">
    <text evidence="1">Belongs to the AHA1 family.</text>
</comment>
<evidence type="ECO:0000256" key="2">
    <source>
        <dbReference type="SAM" id="MobiDB-lite"/>
    </source>
</evidence>
<dbReference type="CDD" id="cd07814">
    <property type="entry name" value="SRPBCC_CalC_Aha1-like"/>
    <property type="match status" value="1"/>
</dbReference>
<feature type="domain" description="Activator of Hsp90 ATPase homologue 1/2-like C-terminal" evidence="3">
    <location>
        <begin position="14"/>
        <end position="144"/>
    </location>
</feature>
<gene>
    <name evidence="4" type="ORF">JOF28_002267</name>
</gene>
<dbReference type="AlphaFoldDB" id="A0A940PVK8"/>
<comment type="caution">
    <text evidence="4">The sequence shown here is derived from an EMBL/GenBank/DDBJ whole genome shotgun (WGS) entry which is preliminary data.</text>
</comment>
<sequence length="401" mass="41010">MIPLGPVVARSRTKASRAMVWAYLTDPSLRAQWWEPLQFDAGLGGSVQAQRVGANADGEDADAESLSRDLVGAVDVWVAGHALGFSWKTEDEERGTAVLVTLRSQGYHTGVTVTETGFDALREGAARAAEAGYDWSRFVDALAEASLVEVDLDARAAVAEGQSENTAGAGAGAGAAAGVAAGVVGAVAADAAPTADDAAAEVAANDAADNTAIDAADDSAISAEAQAAAEAAELELAPLEIDGELAEDDENLLAEAAVEVEAEPAVGDHLELVTGPIAVQAPEFFHAAVVEKERVPVRTDDAPEDEGLVPLVLPGPPTESASSAQPHPDSLLEKTAVLEEPVVVGDTAAASGREDIEDAVVVEEIIIEDAVVLPAADENAADGDDDDDNAEPDFDSLIRGL</sequence>
<dbReference type="RefSeq" id="WP_209705845.1">
    <property type="nucleotide sequence ID" value="NZ_JAFIDA010000001.1"/>
</dbReference>
<accession>A0A940PVK8</accession>
<dbReference type="SUPFAM" id="SSF55961">
    <property type="entry name" value="Bet v1-like"/>
    <property type="match status" value="1"/>
</dbReference>
<evidence type="ECO:0000259" key="3">
    <source>
        <dbReference type="Pfam" id="PF08327"/>
    </source>
</evidence>
<feature type="region of interest" description="Disordered" evidence="2">
    <location>
        <begin position="376"/>
        <end position="401"/>
    </location>
</feature>
<reference evidence="4" key="1">
    <citation type="submission" date="2021-02" db="EMBL/GenBank/DDBJ databases">
        <title>Sequencing the genomes of 1000 actinobacteria strains.</title>
        <authorList>
            <person name="Klenk H.-P."/>
        </authorList>
    </citation>
    <scope>NUCLEOTIDE SEQUENCE</scope>
    <source>
        <strain evidence="4">DSM 22850</strain>
    </source>
</reference>
<proteinExistence type="inferred from homology"/>
<dbReference type="Pfam" id="PF08327">
    <property type="entry name" value="AHSA1"/>
    <property type="match status" value="1"/>
</dbReference>
<dbReference type="InterPro" id="IPR013538">
    <property type="entry name" value="ASHA1/2-like_C"/>
</dbReference>
<evidence type="ECO:0000313" key="5">
    <source>
        <dbReference type="Proteomes" id="UP000675163"/>
    </source>
</evidence>
<feature type="compositionally biased region" description="Acidic residues" evidence="2">
    <location>
        <begin position="379"/>
        <end position="394"/>
    </location>
</feature>
<protein>
    <submittedName>
        <fullName evidence="4">Uncharacterized protein YndB with AHSA1/START domain</fullName>
    </submittedName>
</protein>
<organism evidence="4 5">
    <name type="scientific">Leucobacter exalbidus</name>
    <dbReference type="NCBI Taxonomy" id="662960"/>
    <lineage>
        <taxon>Bacteria</taxon>
        <taxon>Bacillati</taxon>
        <taxon>Actinomycetota</taxon>
        <taxon>Actinomycetes</taxon>
        <taxon>Micrococcales</taxon>
        <taxon>Microbacteriaceae</taxon>
        <taxon>Leucobacter</taxon>
    </lineage>
</organism>
<dbReference type="EMBL" id="JAFIDA010000001">
    <property type="protein sequence ID" value="MBP1327035.1"/>
    <property type="molecule type" value="Genomic_DNA"/>
</dbReference>